<evidence type="ECO:0000256" key="1">
    <source>
        <dbReference type="SAM" id="SignalP"/>
    </source>
</evidence>
<name>A0A6S6SLT1_9BACT</name>
<dbReference type="GO" id="GO:0004784">
    <property type="term" value="F:superoxide dismutase activity"/>
    <property type="evidence" value="ECO:0007669"/>
    <property type="project" value="InterPro"/>
</dbReference>
<reference evidence="2" key="1">
    <citation type="submission" date="2020-01" db="EMBL/GenBank/DDBJ databases">
        <authorList>
            <person name="Meier V. D."/>
            <person name="Meier V D."/>
        </authorList>
    </citation>
    <scope>NUCLEOTIDE SEQUENCE</scope>
    <source>
        <strain evidence="2">HLG_WM_MAG_05</strain>
    </source>
</reference>
<dbReference type="EMBL" id="CACVAU010000025">
    <property type="protein sequence ID" value="CAA6807149.1"/>
    <property type="molecule type" value="Genomic_DNA"/>
</dbReference>
<proteinExistence type="predicted"/>
<dbReference type="AlphaFoldDB" id="A0A6S6SLT1"/>
<dbReference type="InterPro" id="IPR036502">
    <property type="entry name" value="NiSOD_sf"/>
</dbReference>
<feature type="chain" id="PRO_5027798902" evidence="1">
    <location>
        <begin position="23"/>
        <end position="158"/>
    </location>
</feature>
<organism evidence="2">
    <name type="scientific">uncultured Sulfurovum sp</name>
    <dbReference type="NCBI Taxonomy" id="269237"/>
    <lineage>
        <taxon>Bacteria</taxon>
        <taxon>Pseudomonadati</taxon>
        <taxon>Campylobacterota</taxon>
        <taxon>Epsilonproteobacteria</taxon>
        <taxon>Campylobacterales</taxon>
        <taxon>Sulfurovaceae</taxon>
        <taxon>Sulfurovum</taxon>
        <taxon>environmental samples</taxon>
    </lineage>
</organism>
<gene>
    <name evidence="2" type="ORF">HELGO_WM13010</name>
</gene>
<protein>
    <submittedName>
        <fullName evidence="2">Superoxide dismutase</fullName>
    </submittedName>
</protein>
<dbReference type="Pfam" id="PF09055">
    <property type="entry name" value="Sod_Ni"/>
    <property type="match status" value="1"/>
</dbReference>
<dbReference type="Gene3D" id="1.20.120.400">
    <property type="entry name" value="Nickel-containing superoxide dismutase"/>
    <property type="match status" value="1"/>
</dbReference>
<feature type="signal peptide" evidence="1">
    <location>
        <begin position="1"/>
        <end position="22"/>
    </location>
</feature>
<dbReference type="GO" id="GO:0016151">
    <property type="term" value="F:nickel cation binding"/>
    <property type="evidence" value="ECO:0007669"/>
    <property type="project" value="InterPro"/>
</dbReference>
<keyword evidence="1" id="KW-0732">Signal</keyword>
<dbReference type="InterPro" id="IPR014123">
    <property type="entry name" value="Superoxide_dismutase_Ni-type"/>
</dbReference>
<dbReference type="SUPFAM" id="SSF109770">
    <property type="entry name" value="Nickel-containing superoxide dismutase, NiSOD"/>
    <property type="match status" value="1"/>
</dbReference>
<sequence length="158" mass="17583">MKNKIKSSLLASAIMISGLSLLSTQTLEAHCQVPCGIYDDTARVNSMLEDAKTVAKATKLINELAGKTDAQSLNQITRWVLNKEKHAQNIIVTISDYFLTQRVKKSQKDYTERLTKHHAVILAAMKAKQLADTKSTAKLTATIEALAPYYMAKEHKKH</sequence>
<evidence type="ECO:0000313" key="2">
    <source>
        <dbReference type="EMBL" id="CAA6807149.1"/>
    </source>
</evidence>
<accession>A0A6S6SLT1</accession>